<dbReference type="FunFam" id="1.25.40.10:FF:000452">
    <property type="entry name" value="pentatricopeptide repeat-containing protein At2g03880, mitochondrial"/>
    <property type="match status" value="1"/>
</dbReference>
<dbReference type="NCBIfam" id="TIGR00756">
    <property type="entry name" value="PPR"/>
    <property type="match status" value="7"/>
</dbReference>
<dbReference type="Pfam" id="PF20431">
    <property type="entry name" value="E_motif"/>
    <property type="match status" value="1"/>
</dbReference>
<feature type="domain" description="DYW" evidence="4">
    <location>
        <begin position="718"/>
        <end position="810"/>
    </location>
</feature>
<dbReference type="GO" id="GO:0003723">
    <property type="term" value="F:RNA binding"/>
    <property type="evidence" value="ECO:0007669"/>
    <property type="project" value="InterPro"/>
</dbReference>
<feature type="repeat" description="PPR" evidence="3">
    <location>
        <begin position="68"/>
        <end position="98"/>
    </location>
</feature>
<gene>
    <name evidence="5" type="ORF">DM860_004558</name>
</gene>
<dbReference type="SUPFAM" id="SSF48452">
    <property type="entry name" value="TPR-like"/>
    <property type="match status" value="1"/>
</dbReference>
<dbReference type="GO" id="GO:0008270">
    <property type="term" value="F:zinc ion binding"/>
    <property type="evidence" value="ECO:0007669"/>
    <property type="project" value="InterPro"/>
</dbReference>
<dbReference type="GO" id="GO:0009451">
    <property type="term" value="P:RNA modification"/>
    <property type="evidence" value="ECO:0007669"/>
    <property type="project" value="InterPro"/>
</dbReference>
<comment type="similarity">
    <text evidence="1">Belongs to the PPR family. PCMP-H subfamily.</text>
</comment>
<feature type="repeat" description="PPR" evidence="3">
    <location>
        <begin position="99"/>
        <end position="133"/>
    </location>
</feature>
<dbReference type="InterPro" id="IPR046960">
    <property type="entry name" value="PPR_At4g14850-like_plant"/>
</dbReference>
<feature type="repeat" description="PPR" evidence="3">
    <location>
        <begin position="201"/>
        <end position="235"/>
    </location>
</feature>
<dbReference type="Pfam" id="PF13041">
    <property type="entry name" value="PPR_2"/>
    <property type="match status" value="3"/>
</dbReference>
<dbReference type="Gene3D" id="1.25.40.10">
    <property type="entry name" value="Tetratricopeptide repeat domain"/>
    <property type="match status" value="5"/>
</dbReference>
<reference evidence="5 6" key="1">
    <citation type="submission" date="2018-06" db="EMBL/GenBank/DDBJ databases">
        <title>The Genome of Cuscuta australis (Dodder) Provides Insight into the Evolution of Plant Parasitism.</title>
        <authorList>
            <person name="Liu H."/>
        </authorList>
    </citation>
    <scope>NUCLEOTIDE SEQUENCE [LARGE SCALE GENOMIC DNA]</scope>
    <source>
        <strain evidence="6">cv. Yunnan</strain>
        <tissue evidence="5">Vines</tissue>
    </source>
</reference>
<dbReference type="InterPro" id="IPR046848">
    <property type="entry name" value="E_motif"/>
</dbReference>
<dbReference type="PANTHER" id="PTHR47926">
    <property type="entry name" value="PENTATRICOPEPTIDE REPEAT-CONTAINING PROTEIN"/>
    <property type="match status" value="1"/>
</dbReference>
<keyword evidence="2" id="KW-0677">Repeat</keyword>
<feature type="repeat" description="PPR" evidence="3">
    <location>
        <begin position="302"/>
        <end position="336"/>
    </location>
</feature>
<dbReference type="FunFam" id="1.25.40.10:FF:000351">
    <property type="entry name" value="Pentatricopeptide repeat-containing protein"/>
    <property type="match status" value="1"/>
</dbReference>
<evidence type="ECO:0000259" key="4">
    <source>
        <dbReference type="Pfam" id="PF14432"/>
    </source>
</evidence>
<evidence type="ECO:0000313" key="6">
    <source>
        <dbReference type="Proteomes" id="UP000249390"/>
    </source>
</evidence>
<dbReference type="InterPro" id="IPR011990">
    <property type="entry name" value="TPR-like_helical_dom_sf"/>
</dbReference>
<dbReference type="Pfam" id="PF14432">
    <property type="entry name" value="DYW_deaminase"/>
    <property type="match status" value="1"/>
</dbReference>
<accession>A0A328E874</accession>
<feature type="repeat" description="PPR" evidence="3">
    <location>
        <begin position="403"/>
        <end position="438"/>
    </location>
</feature>
<dbReference type="Proteomes" id="UP000249390">
    <property type="component" value="Unassembled WGS sequence"/>
</dbReference>
<dbReference type="EMBL" id="NQVE01000015">
    <property type="protein sequence ID" value="RAL54087.1"/>
    <property type="molecule type" value="Genomic_DNA"/>
</dbReference>
<evidence type="ECO:0000256" key="2">
    <source>
        <dbReference type="ARBA" id="ARBA00022737"/>
    </source>
</evidence>
<dbReference type="InterPro" id="IPR002885">
    <property type="entry name" value="PPR_rpt"/>
</dbReference>
<keyword evidence="6" id="KW-1185">Reference proteome</keyword>
<dbReference type="FunFam" id="1.25.40.10:FF:001093">
    <property type="entry name" value="Pentatricopeptide repeat-containing protein At2g34400"/>
    <property type="match status" value="1"/>
</dbReference>
<evidence type="ECO:0000256" key="3">
    <source>
        <dbReference type="PROSITE-ProRule" id="PRU00708"/>
    </source>
</evidence>
<dbReference type="AlphaFoldDB" id="A0A328E874"/>
<evidence type="ECO:0000256" key="1">
    <source>
        <dbReference type="ARBA" id="ARBA00006643"/>
    </source>
</evidence>
<dbReference type="InterPro" id="IPR032867">
    <property type="entry name" value="DYW_dom"/>
</dbReference>
<dbReference type="PROSITE" id="PS51375">
    <property type="entry name" value="PPR"/>
    <property type="match status" value="6"/>
</dbReference>
<feature type="repeat" description="PPR" evidence="3">
    <location>
        <begin position="505"/>
        <end position="539"/>
    </location>
</feature>
<evidence type="ECO:0000313" key="5">
    <source>
        <dbReference type="EMBL" id="RAL54087.1"/>
    </source>
</evidence>
<dbReference type="PANTHER" id="PTHR47926:SF517">
    <property type="entry name" value="TETRATRICOPEPTIDE REPEAT-LIKE SUPERFAMILY PROTEIN"/>
    <property type="match status" value="1"/>
</dbReference>
<organism evidence="5 6">
    <name type="scientific">Cuscuta australis</name>
    <dbReference type="NCBI Taxonomy" id="267555"/>
    <lineage>
        <taxon>Eukaryota</taxon>
        <taxon>Viridiplantae</taxon>
        <taxon>Streptophyta</taxon>
        <taxon>Embryophyta</taxon>
        <taxon>Tracheophyta</taxon>
        <taxon>Spermatophyta</taxon>
        <taxon>Magnoliopsida</taxon>
        <taxon>eudicotyledons</taxon>
        <taxon>Gunneridae</taxon>
        <taxon>Pentapetalae</taxon>
        <taxon>asterids</taxon>
        <taxon>lamiids</taxon>
        <taxon>Solanales</taxon>
        <taxon>Convolvulaceae</taxon>
        <taxon>Cuscuteae</taxon>
        <taxon>Cuscuta</taxon>
        <taxon>Cuscuta subgen. Grammica</taxon>
        <taxon>Cuscuta sect. Cleistogrammica</taxon>
    </lineage>
</organism>
<protein>
    <recommendedName>
        <fullName evidence="4">DYW domain-containing protein</fullName>
    </recommendedName>
</protein>
<proteinExistence type="inferred from homology"/>
<dbReference type="FunFam" id="1.25.40.10:FF:000353">
    <property type="entry name" value="Pentatricopeptide repeat-containing protein At4g39530"/>
    <property type="match status" value="1"/>
</dbReference>
<dbReference type="Pfam" id="PF01535">
    <property type="entry name" value="PPR"/>
    <property type="match status" value="3"/>
</dbReference>
<comment type="caution">
    <text evidence="5">The sequence shown here is derived from an EMBL/GenBank/DDBJ whole genome shotgun (WGS) entry which is preliminary data.</text>
</comment>
<name>A0A328E874_9ASTE</name>
<sequence length="810" mass="89835">MSKIKLQCFDIVHKPSQPWRKLQTLANSTPRVPRKLSFPDKNGTLGALSKPGSVDDARAVFDQMPEKDVFAWNAMISAYAEAGRLDEARQLFDKAPKKSAFTWSTLLSGYSKHGLENEGFELFRAMQRDGKKPTGTTLASILRICSAKRLIFEGEQVHSYSMKTRFDLDIFVATGLVEMYVKCMRVEEAESVFNSISTGKNHVTWTSMICGYSQIACFSKAIDCFRRMRAENVKANQYTFPGLLSSCSALSDLKFGVQVHSNVLRGGFGSNLFVQSALVDMYAKCGDLSSARKELESMSFDHIVSWNAMMLGCVNHGFPNMALSLFKDMVSRDMDIDNFTYPSVINSLALLKDATNGKCIHCSVIKTGYDGYRLVANALVDMYAKQAELVCAREVFEGIMDKDVVSWTSLVTGYTHNCMHEESLKLFREMMSSADVTPDPVIFSSVLSSCAEIAVLDLGRQIHARYMKSGLTTSASVDNTLVAMYANCGSLEDADRVFDSMRSRSVITWTARIIGYAQNGRGEESVRLYDSMICEGIEPDVVAFIGLLFACSRAGLVELGRSHFESMEPVYGIKPGPNHYACMTDLLARAGKTQEAMELAADAGPDATVWKALLSACGVHGDVPAAEKAAAVLFELNPEDAAPYVMMSNIYSAAGRWDESSKVRGRMRASGARKERSYSWIETNGAVHKFLSGDRDHPKAGEVFAKVEDVLRAIEEAGYVPDMNCALHDINDEGRRESVAYHSEKLAVAFGLLYVPEGAAIRVYKNLRVCGDCHAAMKFISKVFQRHIILRDSNYFHHFRLGTCSCRDYW</sequence>